<reference evidence="2 3" key="1">
    <citation type="submission" date="2024-02" db="EMBL/GenBank/DDBJ databases">
        <title>Roseibium algae sp. nov., isolated from marine alga (Grateloupia sp.), showing potential in myo-inositol conversion.</title>
        <authorList>
            <person name="Wang Y."/>
        </authorList>
    </citation>
    <scope>NUCLEOTIDE SEQUENCE [LARGE SCALE GENOMIC DNA]</scope>
    <source>
        <strain evidence="2 3">H3510</strain>
    </source>
</reference>
<name>A0ABU8TMA4_9HYPH</name>
<dbReference type="InterPro" id="IPR000182">
    <property type="entry name" value="GNAT_dom"/>
</dbReference>
<evidence type="ECO:0000259" key="1">
    <source>
        <dbReference type="PROSITE" id="PS51186"/>
    </source>
</evidence>
<dbReference type="Pfam" id="PF13302">
    <property type="entry name" value="Acetyltransf_3"/>
    <property type="match status" value="1"/>
</dbReference>
<dbReference type="RefSeq" id="WP_340274765.1">
    <property type="nucleotide sequence ID" value="NZ_JBAKIA010000007.1"/>
</dbReference>
<sequence length="188" mass="21570">MIYLETERLILRSWQTADQAPLARLNADPEVMRYFPSPLSREESDALMNRAMAKQEADGVCFAPIEEKLTGKFLGFVGLSRPKYNKPLPFDPCIEIGWRLDRSAWGKGYASEAAQAWLQYGFDVLDLEEIVSFTTVTNQPSRRVMERIGMVHNPADDFLHPALEEGHPLEAHVLYRLKRSTWRDTSVR</sequence>
<dbReference type="PROSITE" id="PS51186">
    <property type="entry name" value="GNAT"/>
    <property type="match status" value="1"/>
</dbReference>
<comment type="caution">
    <text evidence="2">The sequence shown here is derived from an EMBL/GenBank/DDBJ whole genome shotgun (WGS) entry which is preliminary data.</text>
</comment>
<feature type="domain" description="N-acetyltransferase" evidence="1">
    <location>
        <begin position="9"/>
        <end position="170"/>
    </location>
</feature>
<accession>A0ABU8TMA4</accession>
<proteinExistence type="predicted"/>
<dbReference type="PANTHER" id="PTHR43792">
    <property type="entry name" value="GNAT FAMILY, PUTATIVE (AFU_ORTHOLOGUE AFUA_3G00765)-RELATED-RELATED"/>
    <property type="match status" value="1"/>
</dbReference>
<keyword evidence="3" id="KW-1185">Reference proteome</keyword>
<evidence type="ECO:0000313" key="2">
    <source>
        <dbReference type="EMBL" id="MEJ8474943.1"/>
    </source>
</evidence>
<gene>
    <name evidence="2" type="ORF">V6575_12670</name>
</gene>
<dbReference type="Proteomes" id="UP001385499">
    <property type="component" value="Unassembled WGS sequence"/>
</dbReference>
<dbReference type="Gene3D" id="3.40.630.30">
    <property type="match status" value="1"/>
</dbReference>
<dbReference type="PANTHER" id="PTHR43792:SF1">
    <property type="entry name" value="N-ACETYLTRANSFERASE DOMAIN-CONTAINING PROTEIN"/>
    <property type="match status" value="1"/>
</dbReference>
<dbReference type="SUPFAM" id="SSF55729">
    <property type="entry name" value="Acyl-CoA N-acyltransferases (Nat)"/>
    <property type="match status" value="1"/>
</dbReference>
<organism evidence="2 3">
    <name type="scientific">Roseibium algae</name>
    <dbReference type="NCBI Taxonomy" id="3123038"/>
    <lineage>
        <taxon>Bacteria</taxon>
        <taxon>Pseudomonadati</taxon>
        <taxon>Pseudomonadota</taxon>
        <taxon>Alphaproteobacteria</taxon>
        <taxon>Hyphomicrobiales</taxon>
        <taxon>Stappiaceae</taxon>
        <taxon>Roseibium</taxon>
    </lineage>
</organism>
<dbReference type="InterPro" id="IPR051531">
    <property type="entry name" value="N-acetyltransferase"/>
</dbReference>
<dbReference type="InterPro" id="IPR016181">
    <property type="entry name" value="Acyl_CoA_acyltransferase"/>
</dbReference>
<evidence type="ECO:0000313" key="3">
    <source>
        <dbReference type="Proteomes" id="UP001385499"/>
    </source>
</evidence>
<protein>
    <submittedName>
        <fullName evidence="2">GNAT family N-acetyltransferase</fullName>
    </submittedName>
</protein>
<dbReference type="EMBL" id="JBAKIA010000007">
    <property type="protein sequence ID" value="MEJ8474943.1"/>
    <property type="molecule type" value="Genomic_DNA"/>
</dbReference>